<feature type="transmembrane region" description="Helical" evidence="1">
    <location>
        <begin position="106"/>
        <end position="126"/>
    </location>
</feature>
<evidence type="ECO:0008006" key="5">
    <source>
        <dbReference type="Google" id="ProtNLM"/>
    </source>
</evidence>
<dbReference type="Proteomes" id="UP000604001">
    <property type="component" value="Unassembled WGS sequence"/>
</dbReference>
<dbReference type="RefSeq" id="WP_186347572.1">
    <property type="nucleotide sequence ID" value="NZ_BMMR01000005.1"/>
</dbReference>
<gene>
    <name evidence="3" type="ORF">H7344_19050</name>
</gene>
<keyword evidence="4" id="KW-1185">Reference proteome</keyword>
<sequence>MANLVLALLAAAAVAGVLAAVPRDVTAVMLLVGYTAYAGLLTLGLAVATALTDRLPVVGAGTVDGEPAVGVRARPAEWWYAVALDVGLLVLGCALVGVGLAAGGEWALWSLPIGLVGAWFGVRALLAITGRRRVEALWLTADHVVHDAPWGRERVGRDQVSEVRPISGTSYVLVRVDGPVERTLCPRWWRGPDRRARPADDTGGGTGRVELRCADVGHEPADLGAWLRDELGLEAGRRRTTR</sequence>
<organism evidence="3 4">
    <name type="scientific">Nocardioides deserti</name>
    <dbReference type="NCBI Taxonomy" id="1588644"/>
    <lineage>
        <taxon>Bacteria</taxon>
        <taxon>Bacillati</taxon>
        <taxon>Actinomycetota</taxon>
        <taxon>Actinomycetes</taxon>
        <taxon>Propionibacteriales</taxon>
        <taxon>Nocardioidaceae</taxon>
        <taxon>Nocardioides</taxon>
    </lineage>
</organism>
<evidence type="ECO:0000256" key="2">
    <source>
        <dbReference type="SAM" id="SignalP"/>
    </source>
</evidence>
<feature type="transmembrane region" description="Helical" evidence="1">
    <location>
        <begin position="29"/>
        <end position="51"/>
    </location>
</feature>
<feature type="chain" id="PRO_5046501643" description="PH domain-containing protein" evidence="2">
    <location>
        <begin position="20"/>
        <end position="242"/>
    </location>
</feature>
<keyword evidence="1" id="KW-0812">Transmembrane</keyword>
<evidence type="ECO:0000313" key="3">
    <source>
        <dbReference type="EMBL" id="MBC2962391.1"/>
    </source>
</evidence>
<comment type="caution">
    <text evidence="3">The sequence shown here is derived from an EMBL/GenBank/DDBJ whole genome shotgun (WGS) entry which is preliminary data.</text>
</comment>
<feature type="transmembrane region" description="Helical" evidence="1">
    <location>
        <begin position="78"/>
        <end position="100"/>
    </location>
</feature>
<keyword evidence="1" id="KW-0472">Membrane</keyword>
<accession>A0ABR6UD63</accession>
<proteinExistence type="predicted"/>
<keyword evidence="2" id="KW-0732">Signal</keyword>
<reference evidence="3 4" key="1">
    <citation type="submission" date="2020-08" db="EMBL/GenBank/DDBJ databases">
        <title>novel species in genus Nocardioides.</title>
        <authorList>
            <person name="Zhang G."/>
        </authorList>
    </citation>
    <scope>NUCLEOTIDE SEQUENCE [LARGE SCALE GENOMIC DNA]</scope>
    <source>
        <strain evidence="3 4">SC8A-24</strain>
    </source>
</reference>
<keyword evidence="1" id="KW-1133">Transmembrane helix</keyword>
<evidence type="ECO:0000313" key="4">
    <source>
        <dbReference type="Proteomes" id="UP000604001"/>
    </source>
</evidence>
<name>A0ABR6UD63_9ACTN</name>
<evidence type="ECO:0000256" key="1">
    <source>
        <dbReference type="SAM" id="Phobius"/>
    </source>
</evidence>
<protein>
    <recommendedName>
        <fullName evidence="5">PH domain-containing protein</fullName>
    </recommendedName>
</protein>
<dbReference type="EMBL" id="JACMYC010000021">
    <property type="protein sequence ID" value="MBC2962391.1"/>
    <property type="molecule type" value="Genomic_DNA"/>
</dbReference>
<feature type="signal peptide" evidence="2">
    <location>
        <begin position="1"/>
        <end position="19"/>
    </location>
</feature>